<reference evidence="11" key="1">
    <citation type="journal article" date="2007" name="Nature">
        <title>The grapevine genome sequence suggests ancestral hexaploidization in major angiosperm phyla.</title>
        <authorList>
            <consortium name="The French-Italian Public Consortium for Grapevine Genome Characterization."/>
            <person name="Jaillon O."/>
            <person name="Aury J.-M."/>
            <person name="Noel B."/>
            <person name="Policriti A."/>
            <person name="Clepet C."/>
            <person name="Casagrande A."/>
            <person name="Choisne N."/>
            <person name="Aubourg S."/>
            <person name="Vitulo N."/>
            <person name="Jubin C."/>
            <person name="Vezzi A."/>
            <person name="Legeai F."/>
            <person name="Hugueney P."/>
            <person name="Dasilva C."/>
            <person name="Horner D."/>
            <person name="Mica E."/>
            <person name="Jublot D."/>
            <person name="Poulain J."/>
            <person name="Bruyere C."/>
            <person name="Billault A."/>
            <person name="Segurens B."/>
            <person name="Gouyvenoux M."/>
            <person name="Ugarte E."/>
            <person name="Cattonaro F."/>
            <person name="Anthouard V."/>
            <person name="Vico V."/>
            <person name="Del Fabbro C."/>
            <person name="Alaux M."/>
            <person name="Di Gaspero G."/>
            <person name="Dumas V."/>
            <person name="Felice N."/>
            <person name="Paillard S."/>
            <person name="Juman I."/>
            <person name="Moroldo M."/>
            <person name="Scalabrin S."/>
            <person name="Canaguier A."/>
            <person name="Le Clainche I."/>
            <person name="Malacrida G."/>
            <person name="Durand E."/>
            <person name="Pesole G."/>
            <person name="Laucou V."/>
            <person name="Chatelet P."/>
            <person name="Merdinoglu D."/>
            <person name="Delledonne M."/>
            <person name="Pezzotti M."/>
            <person name="Lecharny A."/>
            <person name="Scarpelli C."/>
            <person name="Artiguenave F."/>
            <person name="Pe M.E."/>
            <person name="Valle G."/>
            <person name="Morgante M."/>
            <person name="Caboche M."/>
            <person name="Adam-Blondon A.-F."/>
            <person name="Weissenbach J."/>
            <person name="Quetier F."/>
            <person name="Wincker P."/>
        </authorList>
    </citation>
    <scope>NUCLEOTIDE SEQUENCE [LARGE SCALE GENOMIC DNA]</scope>
    <source>
        <strain evidence="11">cv. Pinot noir / PN40024</strain>
    </source>
</reference>
<keyword evidence="6" id="KW-0833">Ubl conjugation pathway</keyword>
<evidence type="ECO:0000256" key="1">
    <source>
        <dbReference type="ARBA" id="ARBA00000900"/>
    </source>
</evidence>
<dbReference type="SMART" id="SM00184">
    <property type="entry name" value="RING"/>
    <property type="match status" value="1"/>
</dbReference>
<dbReference type="EMBL" id="FN595233">
    <property type="protein sequence ID" value="CCB47058.1"/>
    <property type="molecule type" value="Genomic_DNA"/>
</dbReference>
<keyword evidence="5 8" id="KW-0863">Zinc-finger</keyword>
<name>F6H4J4_VITVI</name>
<comment type="catalytic activity">
    <reaction evidence="1">
        <text>S-ubiquitinyl-[E2 ubiquitin-conjugating enzyme]-L-cysteine + [acceptor protein]-L-lysine = [E2 ubiquitin-conjugating enzyme]-L-cysteine + N(6)-ubiquitinyl-[acceptor protein]-L-lysine.</text>
        <dbReference type="EC" id="2.3.2.27"/>
    </reaction>
</comment>
<dbReference type="InterPro" id="IPR001841">
    <property type="entry name" value="Znf_RING"/>
</dbReference>
<dbReference type="InterPro" id="IPR045191">
    <property type="entry name" value="MBR1/2-like"/>
</dbReference>
<evidence type="ECO:0000256" key="3">
    <source>
        <dbReference type="ARBA" id="ARBA00022679"/>
    </source>
</evidence>
<evidence type="ECO:0000256" key="2">
    <source>
        <dbReference type="ARBA" id="ARBA00012483"/>
    </source>
</evidence>
<dbReference type="GO" id="GO:0061630">
    <property type="term" value="F:ubiquitin protein ligase activity"/>
    <property type="evidence" value="ECO:0000318"/>
    <property type="project" value="GO_Central"/>
</dbReference>
<feature type="domain" description="RING-type" evidence="9">
    <location>
        <begin position="23"/>
        <end position="64"/>
    </location>
</feature>
<dbReference type="HOGENOM" id="CLU_013137_21_0_1"/>
<keyword evidence="4" id="KW-0479">Metal-binding</keyword>
<dbReference type="SUPFAM" id="SSF57850">
    <property type="entry name" value="RING/U-box"/>
    <property type="match status" value="1"/>
</dbReference>
<keyword evidence="7" id="KW-0862">Zinc</keyword>
<evidence type="ECO:0000256" key="7">
    <source>
        <dbReference type="ARBA" id="ARBA00022833"/>
    </source>
</evidence>
<sequence length="70" mass="7835">MAKMEKWKYSCSTTGHSVDAETCCICLEEYADDDDVGKLDCGHEYHVACIKEWLVQKNSCPICKNTALAT</sequence>
<accession>F6H4J4</accession>
<evidence type="ECO:0000256" key="8">
    <source>
        <dbReference type="PROSITE-ProRule" id="PRU00175"/>
    </source>
</evidence>
<proteinExistence type="predicted"/>
<dbReference type="OrthoDB" id="8062037at2759"/>
<evidence type="ECO:0000259" key="9">
    <source>
        <dbReference type="PROSITE" id="PS50089"/>
    </source>
</evidence>
<dbReference type="Proteomes" id="UP000009183">
    <property type="component" value="Chromosome 7"/>
</dbReference>
<evidence type="ECO:0000313" key="10">
    <source>
        <dbReference type="EMBL" id="CCB47058.1"/>
    </source>
</evidence>
<dbReference type="PANTHER" id="PTHR22937">
    <property type="entry name" value="E3 UBIQUITIN-PROTEIN LIGASE RNF165"/>
    <property type="match status" value="1"/>
</dbReference>
<organism evidence="10 11">
    <name type="scientific">Vitis vinifera</name>
    <name type="common">Grape</name>
    <dbReference type="NCBI Taxonomy" id="29760"/>
    <lineage>
        <taxon>Eukaryota</taxon>
        <taxon>Viridiplantae</taxon>
        <taxon>Streptophyta</taxon>
        <taxon>Embryophyta</taxon>
        <taxon>Tracheophyta</taxon>
        <taxon>Spermatophyta</taxon>
        <taxon>Magnoliopsida</taxon>
        <taxon>eudicotyledons</taxon>
        <taxon>Gunneridae</taxon>
        <taxon>Pentapetalae</taxon>
        <taxon>rosids</taxon>
        <taxon>Vitales</taxon>
        <taxon>Vitaceae</taxon>
        <taxon>Viteae</taxon>
        <taxon>Vitis</taxon>
    </lineage>
</organism>
<dbReference type="Gene3D" id="3.30.40.10">
    <property type="entry name" value="Zinc/RING finger domain, C3HC4 (zinc finger)"/>
    <property type="match status" value="1"/>
</dbReference>
<protein>
    <recommendedName>
        <fullName evidence="2">RING-type E3 ubiquitin transferase</fullName>
        <ecNumber evidence="2">2.3.2.27</ecNumber>
    </recommendedName>
</protein>
<evidence type="ECO:0000256" key="6">
    <source>
        <dbReference type="ARBA" id="ARBA00022786"/>
    </source>
</evidence>
<dbReference type="Pfam" id="PF13639">
    <property type="entry name" value="zf-RING_2"/>
    <property type="match status" value="1"/>
</dbReference>
<evidence type="ECO:0000256" key="5">
    <source>
        <dbReference type="ARBA" id="ARBA00022771"/>
    </source>
</evidence>
<dbReference type="AlphaFoldDB" id="F6H4J4"/>
<dbReference type="GO" id="GO:0008270">
    <property type="term" value="F:zinc ion binding"/>
    <property type="evidence" value="ECO:0007669"/>
    <property type="project" value="UniProtKB-KW"/>
</dbReference>
<keyword evidence="11" id="KW-1185">Reference proteome</keyword>
<gene>
    <name evidence="10" type="ordered locus">VIT_07s0031g00380</name>
</gene>
<dbReference type="PANTHER" id="PTHR22937:SF224">
    <property type="entry name" value="E3 UBIQUITIN-PROTEIN LIGASE MBR1-RELATED"/>
    <property type="match status" value="1"/>
</dbReference>
<evidence type="ECO:0000313" key="11">
    <source>
        <dbReference type="Proteomes" id="UP000009183"/>
    </source>
</evidence>
<dbReference type="PaxDb" id="29760-VIT_07s0031g00380.t01"/>
<dbReference type="EC" id="2.3.2.27" evidence="2"/>
<dbReference type="PROSITE" id="PS50089">
    <property type="entry name" value="ZF_RING_2"/>
    <property type="match status" value="1"/>
</dbReference>
<dbReference type="eggNOG" id="KOG0800">
    <property type="taxonomic scope" value="Eukaryota"/>
</dbReference>
<evidence type="ECO:0000256" key="4">
    <source>
        <dbReference type="ARBA" id="ARBA00022723"/>
    </source>
</evidence>
<dbReference type="InParanoid" id="F6H4J4"/>
<keyword evidence="3" id="KW-0808">Transferase</keyword>
<dbReference type="InterPro" id="IPR013083">
    <property type="entry name" value="Znf_RING/FYVE/PHD"/>
</dbReference>